<feature type="region of interest" description="Disordered" evidence="1">
    <location>
        <begin position="25"/>
        <end position="75"/>
    </location>
</feature>
<name>A0AAD5TV41_9FUNG</name>
<dbReference type="PANTHER" id="PTHR22834">
    <property type="entry name" value="NUCLEAR FUSION PROTEIN FUS2"/>
    <property type="match status" value="1"/>
</dbReference>
<dbReference type="InterPro" id="IPR001331">
    <property type="entry name" value="GDS_CDC24_CS"/>
</dbReference>
<dbReference type="GO" id="GO:0031991">
    <property type="term" value="P:regulation of actomyosin contractile ring contraction"/>
    <property type="evidence" value="ECO:0007669"/>
    <property type="project" value="TreeGrafter"/>
</dbReference>
<dbReference type="GO" id="GO:0005085">
    <property type="term" value="F:guanyl-nucleotide exchange factor activity"/>
    <property type="evidence" value="ECO:0007669"/>
    <property type="project" value="InterPro"/>
</dbReference>
<feature type="domain" description="DH" evidence="2">
    <location>
        <begin position="183"/>
        <end position="368"/>
    </location>
</feature>
<dbReference type="CDD" id="cd00160">
    <property type="entry name" value="RhoGEF"/>
    <property type="match status" value="1"/>
</dbReference>
<dbReference type="GO" id="GO:0035556">
    <property type="term" value="P:intracellular signal transduction"/>
    <property type="evidence" value="ECO:0007669"/>
    <property type="project" value="InterPro"/>
</dbReference>
<dbReference type="GO" id="GO:0032955">
    <property type="term" value="P:regulation of division septum assembly"/>
    <property type="evidence" value="ECO:0007669"/>
    <property type="project" value="TreeGrafter"/>
</dbReference>
<dbReference type="PROSITE" id="PS50010">
    <property type="entry name" value="DH_2"/>
    <property type="match status" value="1"/>
</dbReference>
<feature type="compositionally biased region" description="Low complexity" evidence="1">
    <location>
        <begin position="47"/>
        <end position="62"/>
    </location>
</feature>
<protein>
    <recommendedName>
        <fullName evidence="2">DH domain-containing protein</fullName>
    </recommendedName>
</protein>
<dbReference type="InterPro" id="IPR051492">
    <property type="entry name" value="Dynamin-Rho_GEF"/>
</dbReference>
<evidence type="ECO:0000256" key="1">
    <source>
        <dbReference type="SAM" id="MobiDB-lite"/>
    </source>
</evidence>
<keyword evidence="4" id="KW-1185">Reference proteome</keyword>
<evidence type="ECO:0000313" key="4">
    <source>
        <dbReference type="Proteomes" id="UP001211065"/>
    </source>
</evidence>
<sequence length="388" mass="44167">MQNETEIKLKQGENLSFKEKLKLFENSTSTSKSSKESKFQLQQVEINSSTTPHNPTNNFKTSPPKPNKPPKPSHLKAINISDTYLHTESNFNYESTRNFNNDPNVLGETVSESAFSNTVKLFNDSNATFNIFQATISTVIPKNSSQVSTLTLKKPPPIPTRPSSQWKKRGSKVEETSNKMLSNRQKVVMELLETEQSFYKDICLLKEIYWISALEEKIFSKTDFKLLFSNLSQVVATSNKILENLVVVSNDNGLIGKLFNEMFDEIQETFCEYCKNSEQSLQKVSEISSPEAPDNVKEYLKTCQLKLHGKTFAWDLPSLLIKPVQRVLKYPLLLKQLLKETDQSHDDYENLTIAVKRSEAVAEAINTVKKRKDVVEKYTTGKSNLNVM</sequence>
<dbReference type="GO" id="GO:0005737">
    <property type="term" value="C:cytoplasm"/>
    <property type="evidence" value="ECO:0007669"/>
    <property type="project" value="TreeGrafter"/>
</dbReference>
<organism evidence="3 4">
    <name type="scientific">Clydaea vesicula</name>
    <dbReference type="NCBI Taxonomy" id="447962"/>
    <lineage>
        <taxon>Eukaryota</taxon>
        <taxon>Fungi</taxon>
        <taxon>Fungi incertae sedis</taxon>
        <taxon>Chytridiomycota</taxon>
        <taxon>Chytridiomycota incertae sedis</taxon>
        <taxon>Chytridiomycetes</taxon>
        <taxon>Lobulomycetales</taxon>
        <taxon>Lobulomycetaceae</taxon>
        <taxon>Clydaea</taxon>
    </lineage>
</organism>
<evidence type="ECO:0000259" key="2">
    <source>
        <dbReference type="PROSITE" id="PS50010"/>
    </source>
</evidence>
<dbReference type="PROSITE" id="PS00741">
    <property type="entry name" value="DH_1"/>
    <property type="match status" value="1"/>
</dbReference>
<gene>
    <name evidence="3" type="ORF">HK099_000103</name>
</gene>
<comment type="caution">
    <text evidence="3">The sequence shown here is derived from an EMBL/GenBank/DDBJ whole genome shotgun (WGS) entry which is preliminary data.</text>
</comment>
<dbReference type="Gene3D" id="1.20.900.10">
    <property type="entry name" value="Dbl homology (DH) domain"/>
    <property type="match status" value="1"/>
</dbReference>
<reference evidence="3" key="1">
    <citation type="submission" date="2020-05" db="EMBL/GenBank/DDBJ databases">
        <title>Phylogenomic resolution of chytrid fungi.</title>
        <authorList>
            <person name="Stajich J.E."/>
            <person name="Amses K."/>
            <person name="Simmons R."/>
            <person name="Seto K."/>
            <person name="Myers J."/>
            <person name="Bonds A."/>
            <person name="Quandt C.A."/>
            <person name="Barry K."/>
            <person name="Liu P."/>
            <person name="Grigoriev I."/>
            <person name="Longcore J.E."/>
            <person name="James T.Y."/>
        </authorList>
    </citation>
    <scope>NUCLEOTIDE SEQUENCE</scope>
    <source>
        <strain evidence="3">JEL0476</strain>
    </source>
</reference>
<dbReference type="Pfam" id="PF00621">
    <property type="entry name" value="RhoGEF"/>
    <property type="match status" value="1"/>
</dbReference>
<evidence type="ECO:0000313" key="3">
    <source>
        <dbReference type="EMBL" id="KAJ3208223.1"/>
    </source>
</evidence>
<dbReference type="Proteomes" id="UP001211065">
    <property type="component" value="Unassembled WGS sequence"/>
</dbReference>
<accession>A0AAD5TV41</accession>
<dbReference type="InterPro" id="IPR000219">
    <property type="entry name" value="DH_dom"/>
</dbReference>
<dbReference type="SUPFAM" id="SSF48065">
    <property type="entry name" value="DBL homology domain (DH-domain)"/>
    <property type="match status" value="1"/>
</dbReference>
<dbReference type="EMBL" id="JADGJW010001006">
    <property type="protein sequence ID" value="KAJ3208223.1"/>
    <property type="molecule type" value="Genomic_DNA"/>
</dbReference>
<dbReference type="InterPro" id="IPR035899">
    <property type="entry name" value="DBL_dom_sf"/>
</dbReference>
<dbReference type="AlphaFoldDB" id="A0AAD5TV41"/>
<feature type="compositionally biased region" description="Pro residues" evidence="1">
    <location>
        <begin position="63"/>
        <end position="72"/>
    </location>
</feature>
<proteinExistence type="predicted"/>
<dbReference type="SMART" id="SM00325">
    <property type="entry name" value="RhoGEF"/>
    <property type="match status" value="1"/>
</dbReference>
<dbReference type="PANTHER" id="PTHR22834:SF20">
    <property type="entry name" value="SH3 DOMAIN-CONTAINING PROTEIN"/>
    <property type="match status" value="1"/>
</dbReference>